<evidence type="ECO:0000313" key="7">
    <source>
        <dbReference type="EMBL" id="KJL29552.1"/>
    </source>
</evidence>
<dbReference type="Proteomes" id="UP000033640">
    <property type="component" value="Unassembled WGS sequence"/>
</dbReference>
<dbReference type="AlphaFoldDB" id="A0A0F0L8M6"/>
<dbReference type="GO" id="GO:0005524">
    <property type="term" value="F:ATP binding"/>
    <property type="evidence" value="ECO:0007669"/>
    <property type="project" value="UniProtKB-UniRule"/>
</dbReference>
<proteinExistence type="predicted"/>
<gene>
    <name evidence="7" type="primary">ftsK</name>
    <name evidence="7" type="ORF">RS83_01569</name>
</gene>
<dbReference type="InterPro" id="IPR050206">
    <property type="entry name" value="FtsK/SpoIIIE/SftA"/>
</dbReference>
<reference evidence="7 8" key="1">
    <citation type="submission" date="2015-02" db="EMBL/GenBank/DDBJ databases">
        <title>Draft genome sequences of ten Microbacterium spp. with emphasis on heavy metal contaminated environments.</title>
        <authorList>
            <person name="Corretto E."/>
        </authorList>
    </citation>
    <scope>NUCLEOTIDE SEQUENCE [LARGE SCALE GENOMIC DNA]</scope>
    <source>
        <strain evidence="7 8">BEL4b</strain>
    </source>
</reference>
<feature type="binding site" evidence="3">
    <location>
        <begin position="213"/>
        <end position="220"/>
    </location>
    <ligand>
        <name>ATP</name>
        <dbReference type="ChEBI" id="CHEBI:30616"/>
    </ligand>
</feature>
<evidence type="ECO:0000313" key="8">
    <source>
        <dbReference type="Proteomes" id="UP000033640"/>
    </source>
</evidence>
<dbReference type="PROSITE" id="PS50901">
    <property type="entry name" value="FTSK"/>
    <property type="match status" value="1"/>
</dbReference>
<feature type="domain" description="FtsK" evidence="6">
    <location>
        <begin position="187"/>
        <end position="377"/>
    </location>
</feature>
<dbReference type="InterPro" id="IPR027417">
    <property type="entry name" value="P-loop_NTPase"/>
</dbReference>
<keyword evidence="5" id="KW-0472">Membrane</keyword>
<dbReference type="SUPFAM" id="SSF52540">
    <property type="entry name" value="P-loop containing nucleoside triphosphate hydrolases"/>
    <property type="match status" value="1"/>
</dbReference>
<sequence length="468" mass="50954">MAYPRSVLRQYWAGERARLWRIGRWMLGIALILTPFAFFLQTSRNVIALLIVAMIVIVVGRRLLAGRDMHAVLLRRWQREMSLHVQAAWPALAHTLRLQIRTLDGRTIFAGLGTPRWEGMTLVASVSLPQGLVREELVSASDRIAQAFSALRASVHGQQISALQLHLEFVDALGQTFTAPLGGSWDGGSVAMGIADGGHEWRLRVGPHTLVAGSSGSGKASLVWGLLMGLVRPIHEGTVQVWGIDRKGGMELAMGRALLTRFADDAPLAVALLEDAVATMQTRARELAGHTRQHVASVDSPLVIILIDELAALTAYETDRDLLRRANAALATLASQGRAVGFVVFACLQDPRKETLPARGLFTQTIGLRLRDRTETAMVLGDGAVEGGARCHEISPATPGVAYIVPEDGTPPVRVRAAHVPDEQIRDAALSYFALTQIPIVIPEAPREPKRAPRTRQSRRSSDTQEES</sequence>
<dbReference type="EMBL" id="JYIW01000023">
    <property type="protein sequence ID" value="KJL29552.1"/>
    <property type="molecule type" value="Genomic_DNA"/>
</dbReference>
<dbReference type="PANTHER" id="PTHR22683">
    <property type="entry name" value="SPORULATION PROTEIN RELATED"/>
    <property type="match status" value="1"/>
</dbReference>
<feature type="transmembrane region" description="Helical" evidence="5">
    <location>
        <begin position="46"/>
        <end position="64"/>
    </location>
</feature>
<name>A0A0F0L8M6_9MICO</name>
<keyword evidence="5" id="KW-1133">Transmembrane helix</keyword>
<organism evidence="7 8">
    <name type="scientific">Microbacterium oxydans</name>
    <dbReference type="NCBI Taxonomy" id="82380"/>
    <lineage>
        <taxon>Bacteria</taxon>
        <taxon>Bacillati</taxon>
        <taxon>Actinomycetota</taxon>
        <taxon>Actinomycetes</taxon>
        <taxon>Micrococcales</taxon>
        <taxon>Microbacteriaceae</taxon>
        <taxon>Microbacterium</taxon>
    </lineage>
</organism>
<dbReference type="GO" id="GO:0003677">
    <property type="term" value="F:DNA binding"/>
    <property type="evidence" value="ECO:0007669"/>
    <property type="project" value="InterPro"/>
</dbReference>
<feature type="transmembrane region" description="Helical" evidence="5">
    <location>
        <begin position="21"/>
        <end position="40"/>
    </location>
</feature>
<feature type="region of interest" description="Disordered" evidence="4">
    <location>
        <begin position="444"/>
        <end position="468"/>
    </location>
</feature>
<keyword evidence="2 3" id="KW-0067">ATP-binding</keyword>
<comment type="caution">
    <text evidence="7">The sequence shown here is derived from an EMBL/GenBank/DDBJ whole genome shotgun (WGS) entry which is preliminary data.</text>
</comment>
<dbReference type="PATRIC" id="fig|82380.11.peg.1610"/>
<evidence type="ECO:0000259" key="6">
    <source>
        <dbReference type="PROSITE" id="PS50901"/>
    </source>
</evidence>
<evidence type="ECO:0000256" key="3">
    <source>
        <dbReference type="PROSITE-ProRule" id="PRU00289"/>
    </source>
</evidence>
<evidence type="ECO:0000256" key="2">
    <source>
        <dbReference type="ARBA" id="ARBA00022840"/>
    </source>
</evidence>
<dbReference type="PANTHER" id="PTHR22683:SF41">
    <property type="entry name" value="DNA TRANSLOCASE FTSK"/>
    <property type="match status" value="1"/>
</dbReference>
<dbReference type="InterPro" id="IPR002543">
    <property type="entry name" value="FtsK_dom"/>
</dbReference>
<evidence type="ECO:0000256" key="1">
    <source>
        <dbReference type="ARBA" id="ARBA00022741"/>
    </source>
</evidence>
<accession>A0A0F0L8M6</accession>
<protein>
    <submittedName>
        <fullName evidence="7">DNA translocase FtsK</fullName>
    </submittedName>
</protein>
<keyword evidence="1 3" id="KW-0547">Nucleotide-binding</keyword>
<dbReference type="OrthoDB" id="3217500at2"/>
<dbReference type="Pfam" id="PF01580">
    <property type="entry name" value="FtsK_SpoIIIE"/>
    <property type="match status" value="1"/>
</dbReference>
<evidence type="ECO:0000256" key="4">
    <source>
        <dbReference type="SAM" id="MobiDB-lite"/>
    </source>
</evidence>
<evidence type="ECO:0000256" key="5">
    <source>
        <dbReference type="SAM" id="Phobius"/>
    </source>
</evidence>
<keyword evidence="5" id="KW-0812">Transmembrane</keyword>
<dbReference type="Gene3D" id="3.40.50.300">
    <property type="entry name" value="P-loop containing nucleotide triphosphate hydrolases"/>
    <property type="match status" value="1"/>
</dbReference>